<evidence type="ECO:0008006" key="5">
    <source>
        <dbReference type="Google" id="ProtNLM"/>
    </source>
</evidence>
<feature type="compositionally biased region" description="Basic and acidic residues" evidence="1">
    <location>
        <begin position="1"/>
        <end position="11"/>
    </location>
</feature>
<name>A0A3B0MZE2_THEAN</name>
<feature type="transmembrane region" description="Helical" evidence="2">
    <location>
        <begin position="251"/>
        <end position="278"/>
    </location>
</feature>
<dbReference type="EMBL" id="UIVS01000004">
    <property type="protein sequence ID" value="SVP95644.1"/>
    <property type="molecule type" value="Genomic_DNA"/>
</dbReference>
<feature type="region of interest" description="Disordered" evidence="1">
    <location>
        <begin position="1"/>
        <end position="26"/>
    </location>
</feature>
<keyword evidence="2" id="KW-0812">Transmembrane</keyword>
<accession>A0A3B0MZE2</accession>
<evidence type="ECO:0000256" key="1">
    <source>
        <dbReference type="SAM" id="MobiDB-lite"/>
    </source>
</evidence>
<dbReference type="AlphaFoldDB" id="A0A3B0MZE2"/>
<gene>
    <name evidence="3" type="ORF">TAT_000381000</name>
    <name evidence="4" type="ORF">TAV_000380900</name>
</gene>
<reference evidence="3" key="1">
    <citation type="submission" date="2018-07" db="EMBL/GenBank/DDBJ databases">
        <authorList>
            <person name="Quirk P.G."/>
            <person name="Krulwich T.A."/>
        </authorList>
    </citation>
    <scope>NUCLEOTIDE SEQUENCE</scope>
    <source>
        <strain evidence="3">Anand</strain>
    </source>
</reference>
<feature type="transmembrane region" description="Helical" evidence="2">
    <location>
        <begin position="214"/>
        <end position="239"/>
    </location>
</feature>
<dbReference type="VEuPathDB" id="PiroplasmaDB:TA10860"/>
<evidence type="ECO:0000256" key="2">
    <source>
        <dbReference type="SAM" id="Phobius"/>
    </source>
</evidence>
<sequence>MSLNEDKESKCVSDSSNHDLPGVNDNISIKNDLDSINKSDNPELKEDIESGSIILNYFGYFEWIKEYFDLSTSDYFERCLAALYPYMCIKITPRTLFNSLKDKNRTISIDIEKFPVFSNSSSDDQIHVDLHNEDEIELDLSKAGQSRKNSNSIMDGIKLEYQSKLYKTLCSMTQYPDLYGPFWINIMASSSLFFSTCFSERLASVKTLLPLVPLFELIFLSISCTLLMATSIFLCNYYFVRKINFKDFISFISVCGYTQIPLALLCKLCILISLLMFFHPLHFILLSLKVFTYFYLFFSTSITLYISLASLDNPKNTFKYKTSSVLSSYLVQSLFLTLIQKYIH</sequence>
<keyword evidence="2" id="KW-1133">Transmembrane helix</keyword>
<dbReference type="EMBL" id="UIVT01000004">
    <property type="protein sequence ID" value="SVP95104.1"/>
    <property type="molecule type" value="Genomic_DNA"/>
</dbReference>
<organism evidence="3">
    <name type="scientific">Theileria annulata</name>
    <dbReference type="NCBI Taxonomy" id="5874"/>
    <lineage>
        <taxon>Eukaryota</taxon>
        <taxon>Sar</taxon>
        <taxon>Alveolata</taxon>
        <taxon>Apicomplexa</taxon>
        <taxon>Aconoidasida</taxon>
        <taxon>Piroplasmida</taxon>
        <taxon>Theileriidae</taxon>
        <taxon>Theileria</taxon>
    </lineage>
</organism>
<evidence type="ECO:0000313" key="4">
    <source>
        <dbReference type="EMBL" id="SVP95644.1"/>
    </source>
</evidence>
<protein>
    <recommendedName>
        <fullName evidence="5">Protein YIPF</fullName>
    </recommendedName>
</protein>
<evidence type="ECO:0000313" key="3">
    <source>
        <dbReference type="EMBL" id="SVP95104.1"/>
    </source>
</evidence>
<proteinExistence type="predicted"/>
<keyword evidence="2" id="KW-0472">Membrane</keyword>
<feature type="transmembrane region" description="Helical" evidence="2">
    <location>
        <begin position="290"/>
        <end position="311"/>
    </location>
</feature>